<name>A0ABT7SWA3_9ALTE</name>
<dbReference type="Gene3D" id="3.90.190.10">
    <property type="entry name" value="Protein tyrosine phosphatase superfamily"/>
    <property type="match status" value="1"/>
</dbReference>
<feature type="domain" description="Tyrosine specific protein phosphatases" evidence="1">
    <location>
        <begin position="147"/>
        <end position="182"/>
    </location>
</feature>
<gene>
    <name evidence="2" type="ORF">QTP81_07545</name>
</gene>
<organism evidence="2 3">
    <name type="scientific">Alteromonas arenosi</name>
    <dbReference type="NCBI Taxonomy" id="3055817"/>
    <lineage>
        <taxon>Bacteria</taxon>
        <taxon>Pseudomonadati</taxon>
        <taxon>Pseudomonadota</taxon>
        <taxon>Gammaproteobacteria</taxon>
        <taxon>Alteromonadales</taxon>
        <taxon>Alteromonadaceae</taxon>
        <taxon>Alteromonas/Salinimonas group</taxon>
        <taxon>Alteromonas</taxon>
    </lineage>
</organism>
<keyword evidence="3" id="KW-1185">Reference proteome</keyword>
<dbReference type="InterPro" id="IPR029021">
    <property type="entry name" value="Prot-tyrosine_phosphatase-like"/>
</dbReference>
<sequence length="221" mass="24800">MEDMDENSLKLGQKITALLNQTSLYQFEEEIAALIQETQQWLATNPASKRELGLPLSELRKAQQAIAANPIHWVKVLDGRLAIGPRPKEKVVQRMHWYGVTHIFTLQAQSEKAEVIGSMAQARGLDWLWFPMASAVPPEEARENELRRLFETAQSVLQRGGGIYLHCAAGIHRTGMMAYALLRFIGQSHDKAMATLGECRTETFEGVGAERIAWAERFGRG</sequence>
<dbReference type="PROSITE" id="PS00383">
    <property type="entry name" value="TYR_PHOSPHATASE_1"/>
    <property type="match status" value="1"/>
</dbReference>
<dbReference type="PROSITE" id="PS50056">
    <property type="entry name" value="TYR_PHOSPHATASE_2"/>
    <property type="match status" value="1"/>
</dbReference>
<reference evidence="2 3" key="1">
    <citation type="submission" date="2023-06" db="EMBL/GenBank/DDBJ databases">
        <title>Alteromonas sp. ASW11-36 isolated from intertidal sand.</title>
        <authorList>
            <person name="Li Y."/>
        </authorList>
    </citation>
    <scope>NUCLEOTIDE SEQUENCE [LARGE SCALE GENOMIC DNA]</scope>
    <source>
        <strain evidence="2 3">ASW11-36</strain>
    </source>
</reference>
<protein>
    <submittedName>
        <fullName evidence="2">Tyrosine-protein phosphatase</fullName>
    </submittedName>
</protein>
<dbReference type="SUPFAM" id="SSF52799">
    <property type="entry name" value="(Phosphotyrosine protein) phosphatases II"/>
    <property type="match status" value="1"/>
</dbReference>
<evidence type="ECO:0000259" key="1">
    <source>
        <dbReference type="PROSITE" id="PS50056"/>
    </source>
</evidence>
<dbReference type="Pfam" id="PF22785">
    <property type="entry name" value="Tc-R-P"/>
    <property type="match status" value="1"/>
</dbReference>
<dbReference type="InterPro" id="IPR016130">
    <property type="entry name" value="Tyr_Pase_AS"/>
</dbReference>
<evidence type="ECO:0000313" key="3">
    <source>
        <dbReference type="Proteomes" id="UP001234343"/>
    </source>
</evidence>
<proteinExistence type="predicted"/>
<comment type="caution">
    <text evidence="2">The sequence shown here is derived from an EMBL/GenBank/DDBJ whole genome shotgun (WGS) entry which is preliminary data.</text>
</comment>
<dbReference type="Proteomes" id="UP001234343">
    <property type="component" value="Unassembled WGS sequence"/>
</dbReference>
<dbReference type="InterPro" id="IPR000387">
    <property type="entry name" value="Tyr_Pase_dom"/>
</dbReference>
<evidence type="ECO:0000313" key="2">
    <source>
        <dbReference type="EMBL" id="MDM7860446.1"/>
    </source>
</evidence>
<accession>A0ABT7SWA3</accession>
<dbReference type="EMBL" id="JAUCBP010000007">
    <property type="protein sequence ID" value="MDM7860446.1"/>
    <property type="molecule type" value="Genomic_DNA"/>
</dbReference>